<evidence type="ECO:0000256" key="6">
    <source>
        <dbReference type="ARBA" id="ARBA00023136"/>
    </source>
</evidence>
<dbReference type="PRINTS" id="PR00447">
    <property type="entry name" value="NATRESASSCMP"/>
</dbReference>
<dbReference type="GO" id="GO:0005886">
    <property type="term" value="C:plasma membrane"/>
    <property type="evidence" value="ECO:0007669"/>
    <property type="project" value="TreeGrafter"/>
</dbReference>
<feature type="transmembrane region" description="Helical" evidence="8">
    <location>
        <begin position="207"/>
        <end position="226"/>
    </location>
</feature>
<feature type="transmembrane region" description="Helical" evidence="8">
    <location>
        <begin position="418"/>
        <end position="437"/>
    </location>
</feature>
<dbReference type="GO" id="GO:0015086">
    <property type="term" value="F:cadmium ion transmembrane transporter activity"/>
    <property type="evidence" value="ECO:0007669"/>
    <property type="project" value="TreeGrafter"/>
</dbReference>
<dbReference type="VEuPathDB" id="VectorBase:CSON013689"/>
<dbReference type="HAMAP" id="MF_00221">
    <property type="entry name" value="NRAMP"/>
    <property type="match status" value="1"/>
</dbReference>
<evidence type="ECO:0000256" key="1">
    <source>
        <dbReference type="ARBA" id="ARBA00004141"/>
    </source>
</evidence>
<feature type="transmembrane region" description="Helical" evidence="8">
    <location>
        <begin position="449"/>
        <end position="467"/>
    </location>
</feature>
<keyword evidence="3" id="KW-0813">Transport</keyword>
<evidence type="ECO:0000256" key="2">
    <source>
        <dbReference type="ARBA" id="ARBA00006670"/>
    </source>
</evidence>
<evidence type="ECO:0000256" key="7">
    <source>
        <dbReference type="SAM" id="MobiDB-lite"/>
    </source>
</evidence>
<protein>
    <submittedName>
        <fullName evidence="9">CSON013689 protein</fullName>
    </submittedName>
</protein>
<evidence type="ECO:0000256" key="4">
    <source>
        <dbReference type="ARBA" id="ARBA00022692"/>
    </source>
</evidence>
<feature type="compositionally biased region" description="Basic and acidic residues" evidence="7">
    <location>
        <begin position="953"/>
        <end position="966"/>
    </location>
</feature>
<keyword evidence="6 8" id="KW-0472">Membrane</keyword>
<feature type="compositionally biased region" description="Basic residues" evidence="7">
    <location>
        <begin position="855"/>
        <end position="869"/>
    </location>
</feature>
<dbReference type="PANTHER" id="PTHR11706:SF33">
    <property type="entry name" value="NATURAL RESISTANCE-ASSOCIATED MACROPHAGE PROTEIN 2"/>
    <property type="match status" value="1"/>
</dbReference>
<feature type="transmembrane region" description="Helical" evidence="8">
    <location>
        <begin position="252"/>
        <end position="271"/>
    </location>
</feature>
<feature type="compositionally biased region" description="Basic and acidic residues" evidence="7">
    <location>
        <begin position="791"/>
        <end position="854"/>
    </location>
</feature>
<evidence type="ECO:0000313" key="9">
    <source>
        <dbReference type="EMBL" id="SSX17369.1"/>
    </source>
</evidence>
<feature type="compositionally biased region" description="Basic and acidic residues" evidence="7">
    <location>
        <begin position="895"/>
        <end position="946"/>
    </location>
</feature>
<dbReference type="GO" id="GO:0005384">
    <property type="term" value="F:manganese ion transmembrane transporter activity"/>
    <property type="evidence" value="ECO:0007669"/>
    <property type="project" value="TreeGrafter"/>
</dbReference>
<evidence type="ECO:0000256" key="8">
    <source>
        <dbReference type="SAM" id="Phobius"/>
    </source>
</evidence>
<name>A0A336LL30_CULSO</name>
<dbReference type="InterPro" id="IPR031959">
    <property type="entry name" value="DUF4779"/>
</dbReference>
<feature type="region of interest" description="Disordered" evidence="7">
    <location>
        <begin position="791"/>
        <end position="877"/>
    </location>
</feature>
<dbReference type="NCBIfam" id="NF037982">
    <property type="entry name" value="Nramp_1"/>
    <property type="match status" value="1"/>
</dbReference>
<evidence type="ECO:0000256" key="5">
    <source>
        <dbReference type="ARBA" id="ARBA00022989"/>
    </source>
</evidence>
<feature type="transmembrane region" description="Helical" evidence="8">
    <location>
        <begin position="479"/>
        <end position="500"/>
    </location>
</feature>
<organism evidence="9">
    <name type="scientific">Culicoides sonorensis</name>
    <name type="common">Biting midge</name>
    <dbReference type="NCBI Taxonomy" id="179676"/>
    <lineage>
        <taxon>Eukaryota</taxon>
        <taxon>Metazoa</taxon>
        <taxon>Ecdysozoa</taxon>
        <taxon>Arthropoda</taxon>
        <taxon>Hexapoda</taxon>
        <taxon>Insecta</taxon>
        <taxon>Pterygota</taxon>
        <taxon>Neoptera</taxon>
        <taxon>Endopterygota</taxon>
        <taxon>Diptera</taxon>
        <taxon>Nematocera</taxon>
        <taxon>Chironomoidea</taxon>
        <taxon>Ceratopogonidae</taxon>
        <taxon>Ceratopogoninae</taxon>
        <taxon>Culicoides</taxon>
        <taxon>Monoculicoides</taxon>
    </lineage>
</organism>
<evidence type="ECO:0000256" key="3">
    <source>
        <dbReference type="ARBA" id="ARBA00022448"/>
    </source>
</evidence>
<dbReference type="GO" id="GO:0010008">
    <property type="term" value="C:endosome membrane"/>
    <property type="evidence" value="ECO:0007669"/>
    <property type="project" value="TreeGrafter"/>
</dbReference>
<sequence length="988" mass="111480">MKMMSKNMSVNHDIPPLQINNDGLNESRQYTDEHPSTIDTSSNVHLDTYFSEEKVIIPSSDNDAFSFRKLWAFTGPGFLMSIAYLDPGNIESDLQQGVVARYRLLWVLMTATILGLIMQRLSARLGVVTGKHLAEMCYREYRKVPRILLWIMIEVAIIGSDMQEVIGTAIAIYLLSAKSIPLYIGVIITVLDTFTFLFLDKYGLRKLEFFFGLLITIMAVTFGYEFSVAKPEIVEMTEGMFIPWCKNCDHRALLQAVGIVGAVIMPHNLYLHSALVKSRDIDRKNNAKVREANFYFFIEACVALFVSFLINVCVVAVFAHGLYGKTNKDINVLCQNTTSTVIHQDLNTTFPYNDNQVDADLYKGGIFLGCAFGVAAMYIWSIGIFAAGQSSTMTGTYAGQFAMEGFLNLQWARWQRVLVTRMIAIVPTFFVAFYSNIDDLTGMNDTLNAVMALQLPFATIPCVAFTSNQAIMGEFVNGIANKIISIVLSILVITINLYFVTNTVISLNFNGFWITTIILFAIAYVLFNIYLVIHMAVGMGNVRLASHPLVRKFVIPPQSEFDSPSSYASKPIECDKIHITMIKNKILYCICYINALPRKIKPKDFDQRQSSSSYTYRTDHITGPSSAHGLFITGTSLPQFSSSGFQSVSDYSKPVQYETNYDTGNGAHSYVIKHVTGNQKVYPRNKTFTHRESLPLHHRPTISKSAPISSETISTYDNSDEPIEQIHSTSHESLESDSPILYDSQVDSGSAEIELQSGPTAYTHGTFHSYGSNGDEGQSFHKGYKDSYDQDYYKKHGDKGKKAYDKSHKEAQGKKGHYEHQDKEGHYKEKGGHAKSHYDEGDKYGSHHEEEFTKKGGKHGEKKHHKKGSKTTGYHNVYHKDEYKKDHKFYDESDHRGHFAKHGENEKKHSSDAGYHKKGGYHDGAFHENNTKKHGSEATGHVDEQHKKYKNKHGYDKYYNDHEKYGKKYGNSLQNTEGYDDNDGGHHY</sequence>
<feature type="transmembrane region" description="Helical" evidence="8">
    <location>
        <begin position="366"/>
        <end position="387"/>
    </location>
</feature>
<dbReference type="Pfam" id="PF01566">
    <property type="entry name" value="Nramp"/>
    <property type="match status" value="1"/>
</dbReference>
<keyword evidence="4 8" id="KW-0812">Transmembrane</keyword>
<comment type="similarity">
    <text evidence="2">Belongs to the NRAMP family.</text>
</comment>
<accession>A0A336LL30</accession>
<dbReference type="AlphaFoldDB" id="A0A336LL30"/>
<feature type="compositionally biased region" description="Polar residues" evidence="7">
    <location>
        <begin position="702"/>
        <end position="717"/>
    </location>
</feature>
<feature type="transmembrane region" description="Helical" evidence="8">
    <location>
        <begin position="292"/>
        <end position="319"/>
    </location>
</feature>
<dbReference type="NCBIfam" id="TIGR01197">
    <property type="entry name" value="nramp"/>
    <property type="match status" value="1"/>
</dbReference>
<feature type="region of interest" description="Disordered" evidence="7">
    <location>
        <begin position="895"/>
        <end position="988"/>
    </location>
</feature>
<dbReference type="EMBL" id="UFQT01000006">
    <property type="protein sequence ID" value="SSX17369.1"/>
    <property type="molecule type" value="Genomic_DNA"/>
</dbReference>
<dbReference type="InterPro" id="IPR001046">
    <property type="entry name" value="NRAMP_fam"/>
</dbReference>
<gene>
    <name evidence="9" type="primary">CSON013689</name>
</gene>
<reference evidence="9" key="1">
    <citation type="submission" date="2018-07" db="EMBL/GenBank/DDBJ databases">
        <authorList>
            <person name="Quirk P.G."/>
            <person name="Krulwich T.A."/>
        </authorList>
    </citation>
    <scope>NUCLEOTIDE SEQUENCE</scope>
</reference>
<comment type="subcellular location">
    <subcellularLocation>
        <location evidence="1">Membrane</location>
        <topology evidence="1">Multi-pass membrane protein</topology>
    </subcellularLocation>
</comment>
<feature type="transmembrane region" description="Helical" evidence="8">
    <location>
        <begin position="105"/>
        <end position="127"/>
    </location>
</feature>
<dbReference type="GO" id="GO:0005381">
    <property type="term" value="F:iron ion transmembrane transporter activity"/>
    <property type="evidence" value="ECO:0007669"/>
    <property type="project" value="TreeGrafter"/>
</dbReference>
<proteinExistence type="inferred from homology"/>
<feature type="transmembrane region" description="Helical" evidence="8">
    <location>
        <begin position="512"/>
        <end position="533"/>
    </location>
</feature>
<dbReference type="PANTHER" id="PTHR11706">
    <property type="entry name" value="SOLUTE CARRIER PROTEIN FAMILY 11 MEMBER"/>
    <property type="match status" value="1"/>
</dbReference>
<dbReference type="Pfam" id="PF16009">
    <property type="entry name" value="DUF4779"/>
    <property type="match status" value="1"/>
</dbReference>
<keyword evidence="5 8" id="KW-1133">Transmembrane helix</keyword>
<feature type="region of interest" description="Disordered" evidence="7">
    <location>
        <begin position="700"/>
        <end position="720"/>
    </location>
</feature>